<comment type="caution">
    <text evidence="2">The sequence shown here is derived from an EMBL/GenBank/DDBJ whole genome shotgun (WGS) entry which is preliminary data.</text>
</comment>
<organism evidence="2 3">
    <name type="scientific">Liparis tanakae</name>
    <name type="common">Tanaka's snailfish</name>
    <dbReference type="NCBI Taxonomy" id="230148"/>
    <lineage>
        <taxon>Eukaryota</taxon>
        <taxon>Metazoa</taxon>
        <taxon>Chordata</taxon>
        <taxon>Craniata</taxon>
        <taxon>Vertebrata</taxon>
        <taxon>Euteleostomi</taxon>
        <taxon>Actinopterygii</taxon>
        <taxon>Neopterygii</taxon>
        <taxon>Teleostei</taxon>
        <taxon>Neoteleostei</taxon>
        <taxon>Acanthomorphata</taxon>
        <taxon>Eupercaria</taxon>
        <taxon>Perciformes</taxon>
        <taxon>Cottioidei</taxon>
        <taxon>Cottales</taxon>
        <taxon>Liparidae</taxon>
        <taxon>Liparis</taxon>
    </lineage>
</organism>
<evidence type="ECO:0000313" key="3">
    <source>
        <dbReference type="Proteomes" id="UP000314294"/>
    </source>
</evidence>
<name>A0A4Z2IHM2_9TELE</name>
<accession>A0A4Z2IHM2</accession>
<feature type="region of interest" description="Disordered" evidence="1">
    <location>
        <begin position="49"/>
        <end position="74"/>
    </location>
</feature>
<dbReference type="EMBL" id="SRLO01000084">
    <property type="protein sequence ID" value="TNN77338.1"/>
    <property type="molecule type" value="Genomic_DNA"/>
</dbReference>
<evidence type="ECO:0000256" key="1">
    <source>
        <dbReference type="SAM" id="MobiDB-lite"/>
    </source>
</evidence>
<dbReference type="Proteomes" id="UP000314294">
    <property type="component" value="Unassembled WGS sequence"/>
</dbReference>
<protein>
    <submittedName>
        <fullName evidence="2">Uncharacterized protein</fullName>
    </submittedName>
</protein>
<keyword evidence="3" id="KW-1185">Reference proteome</keyword>
<evidence type="ECO:0000313" key="2">
    <source>
        <dbReference type="EMBL" id="TNN77338.1"/>
    </source>
</evidence>
<sequence length="74" mass="8173">MNPIGGQTEQMDCIVAEIGSFPKEKKKPFEWKLEHTEACTVFDCESPGAEHISGQTGRDGETVTCPPENMETDE</sequence>
<reference evidence="2 3" key="1">
    <citation type="submission" date="2019-03" db="EMBL/GenBank/DDBJ databases">
        <title>First draft genome of Liparis tanakae, snailfish: a comprehensive survey of snailfish specific genes.</title>
        <authorList>
            <person name="Kim W."/>
            <person name="Song I."/>
            <person name="Jeong J.-H."/>
            <person name="Kim D."/>
            <person name="Kim S."/>
            <person name="Ryu S."/>
            <person name="Song J.Y."/>
            <person name="Lee S.K."/>
        </authorList>
    </citation>
    <scope>NUCLEOTIDE SEQUENCE [LARGE SCALE GENOMIC DNA]</scope>
    <source>
        <tissue evidence="2">Muscle</tissue>
    </source>
</reference>
<proteinExistence type="predicted"/>
<dbReference type="AlphaFoldDB" id="A0A4Z2IHM2"/>
<gene>
    <name evidence="2" type="ORF">EYF80_012452</name>
</gene>